<accession>A0A7D5YRX7</accession>
<organism evidence="2 3">
    <name type="scientific">Aeromonas caviae</name>
    <name type="common">Aeromonas punctata</name>
    <dbReference type="NCBI Taxonomy" id="648"/>
    <lineage>
        <taxon>Bacteria</taxon>
        <taxon>Pseudomonadati</taxon>
        <taxon>Pseudomonadota</taxon>
        <taxon>Gammaproteobacteria</taxon>
        <taxon>Aeromonadales</taxon>
        <taxon>Aeromonadaceae</taxon>
        <taxon>Aeromonas</taxon>
    </lineage>
</organism>
<sequence>MWGRTHYPHPGASLGTGNRCGHRPADPAWHKFSAPETRKPLPFFIKNLISRVREYYASPRRLPTLSNLNGKVNEDGQPRLNRSEAREAECLVLEAILSQTEYATLRVGTPLPDGRFIHRDFTELAEIAGLINPKTGRPSNRFWRAIRRLKLGGAIDVHKQFVTLDDGAIRARPGIKTINMHFIVALGRVSYDETKKFRTWCSKRLSGAAAAHRAQHPGEHDPDIANRKLREQQRARGATTNAPQSGQNSPALPDRDVRKELQRQHSRAQLEFVMNLRGQYPGRQESWYIEQTKAHIGSLDDWIARQHN</sequence>
<geneLocation type="plasmid" evidence="3">
    <name>paeca2</name>
</geneLocation>
<reference evidence="2 3" key="1">
    <citation type="submission" date="2019-04" db="EMBL/GenBank/DDBJ databases">
        <title>Novel transposon Tn6433 variants accelerate the dissemination of tet(E) in Aeromonas under oxytetracycline stresses.</title>
        <authorList>
            <person name="Shi Y."/>
            <person name="Tian Z."/>
            <person name="Zhang Y."/>
            <person name="Zhang H."/>
            <person name="Yang M."/>
        </authorList>
    </citation>
    <scope>NUCLEOTIDE SEQUENCE [LARGE SCALE GENOMIC DNA]</scope>
    <source>
        <strain evidence="2 3">T25-39</strain>
        <plasmid evidence="3">paeca2</plasmid>
    </source>
</reference>
<feature type="compositionally biased region" description="Basic and acidic residues" evidence="1">
    <location>
        <begin position="253"/>
        <end position="263"/>
    </location>
</feature>
<dbReference type="AlphaFoldDB" id="A0A7D5YRX7"/>
<evidence type="ECO:0000313" key="3">
    <source>
        <dbReference type="Proteomes" id="UP000266778"/>
    </source>
</evidence>
<evidence type="ECO:0000256" key="1">
    <source>
        <dbReference type="SAM" id="MobiDB-lite"/>
    </source>
</evidence>
<protein>
    <submittedName>
        <fullName evidence="2">Plasmid replication protein repA</fullName>
    </submittedName>
</protein>
<gene>
    <name evidence="2" type="ORF">C1C91_23505</name>
</gene>
<evidence type="ECO:0000313" key="2">
    <source>
        <dbReference type="EMBL" id="QLI60535.1"/>
    </source>
</evidence>
<feature type="region of interest" description="Disordered" evidence="1">
    <location>
        <begin position="232"/>
        <end position="264"/>
    </location>
</feature>
<dbReference type="Proteomes" id="UP000266778">
    <property type="component" value="Plasmid pAeca2"/>
</dbReference>
<dbReference type="EMBL" id="CP039628">
    <property type="protein sequence ID" value="QLI60535.1"/>
    <property type="molecule type" value="Genomic_DNA"/>
</dbReference>
<proteinExistence type="predicted"/>
<feature type="compositionally biased region" description="Polar residues" evidence="1">
    <location>
        <begin position="238"/>
        <end position="250"/>
    </location>
</feature>
<keyword evidence="2" id="KW-0614">Plasmid</keyword>
<name>A0A7D5YRX7_AERCA</name>